<organism evidence="1 2">
    <name type="scientific">Stephanodiscus triporus</name>
    <dbReference type="NCBI Taxonomy" id="2934178"/>
    <lineage>
        <taxon>Eukaryota</taxon>
        <taxon>Sar</taxon>
        <taxon>Stramenopiles</taxon>
        <taxon>Ochrophyta</taxon>
        <taxon>Bacillariophyta</taxon>
        <taxon>Coscinodiscophyceae</taxon>
        <taxon>Thalassiosirophycidae</taxon>
        <taxon>Stephanodiscales</taxon>
        <taxon>Stephanodiscaceae</taxon>
        <taxon>Stephanodiscus</taxon>
    </lineage>
</organism>
<evidence type="ECO:0000313" key="2">
    <source>
        <dbReference type="Proteomes" id="UP001530315"/>
    </source>
</evidence>
<protein>
    <submittedName>
        <fullName evidence="1">Uncharacterized protein</fullName>
    </submittedName>
</protein>
<comment type="caution">
    <text evidence="1">The sequence shown here is derived from an EMBL/GenBank/DDBJ whole genome shotgun (WGS) entry which is preliminary data.</text>
</comment>
<proteinExistence type="predicted"/>
<dbReference type="EMBL" id="JALLAZ020000550">
    <property type="protein sequence ID" value="KAL3792546.1"/>
    <property type="molecule type" value="Genomic_DNA"/>
</dbReference>
<reference evidence="1 2" key="1">
    <citation type="submission" date="2024-10" db="EMBL/GenBank/DDBJ databases">
        <title>Updated reference genomes for cyclostephanoid diatoms.</title>
        <authorList>
            <person name="Roberts W.R."/>
            <person name="Alverson A.J."/>
        </authorList>
    </citation>
    <scope>NUCLEOTIDE SEQUENCE [LARGE SCALE GENOMIC DNA]</scope>
    <source>
        <strain evidence="1 2">AJA276-08</strain>
    </source>
</reference>
<accession>A0ABD3PZ78</accession>
<dbReference type="AlphaFoldDB" id="A0ABD3PZ78"/>
<keyword evidence="2" id="KW-1185">Reference proteome</keyword>
<gene>
    <name evidence="1" type="ORF">ACHAW5_007906</name>
</gene>
<dbReference type="Proteomes" id="UP001530315">
    <property type="component" value="Unassembled WGS sequence"/>
</dbReference>
<sequence>MDSRAAELGGGSGFQDIWAVTSDLWTERDIGSFLDVLNGRDNEGYDPCSTKLCLWDSDYIERDNGGLHLTLQNAG</sequence>
<evidence type="ECO:0000313" key="1">
    <source>
        <dbReference type="EMBL" id="KAL3792546.1"/>
    </source>
</evidence>
<name>A0ABD3PZ78_9STRA</name>